<reference evidence="1 2" key="1">
    <citation type="submission" date="2013-08" db="EMBL/GenBank/DDBJ databases">
        <authorList>
            <consortium name="DOE Joint Genome Institute"/>
            <person name="Klenk H.-P."/>
            <person name="Huntemann M."/>
            <person name="Han J."/>
            <person name="Chen A."/>
            <person name="Kyrpides N."/>
            <person name="Mavromatis K."/>
            <person name="Markowitz V."/>
            <person name="Palaniappan K."/>
            <person name="Ivanova N."/>
            <person name="Schaumberg A."/>
            <person name="Pati A."/>
            <person name="Liolios K."/>
            <person name="Nordberg H.P."/>
            <person name="Cantor M.N."/>
            <person name="Hua S.X."/>
            <person name="Woyke T."/>
        </authorList>
    </citation>
    <scope>NUCLEOTIDE SEQUENCE [LARGE SCALE GENOMIC DNA]</scope>
    <source>
        <strain evidence="1 2">YIM 93223</strain>
    </source>
</reference>
<proteinExistence type="predicted"/>
<name>W9DLU5_9PSEU</name>
<organism evidence="1 2">
    <name type="scientific">Haloechinothrix halophila YIM 93223</name>
    <dbReference type="NCBI Taxonomy" id="592678"/>
    <lineage>
        <taxon>Bacteria</taxon>
        <taxon>Bacillati</taxon>
        <taxon>Actinomycetota</taxon>
        <taxon>Actinomycetes</taxon>
        <taxon>Pseudonocardiales</taxon>
        <taxon>Pseudonocardiaceae</taxon>
        <taxon>Haloechinothrix</taxon>
    </lineage>
</organism>
<dbReference type="HOGENOM" id="CLU_1745837_0_0_11"/>
<dbReference type="Proteomes" id="UP000054357">
    <property type="component" value="Unassembled WGS sequence"/>
</dbReference>
<sequence length="149" mass="14979">MTDIEDRLRAAAFGSDLAVSAAVVAEASAAGPLPRWLAAVVLGARGYYARAAALLEPLLGCRDRVFASLAASTLASHRRQLGGHANARVFDAAALRAISGVRLAGGLRRAAGPDRGEAGGDTGLGRDPSPVIVDPDGVDVAGAVADALL</sequence>
<gene>
    <name evidence="1" type="ORF">AmyhaDRAFT_0093</name>
</gene>
<accession>W9DLU5</accession>
<protein>
    <submittedName>
        <fullName evidence="1">Uncharacterized protein</fullName>
    </submittedName>
</protein>
<keyword evidence="2" id="KW-1185">Reference proteome</keyword>
<evidence type="ECO:0000313" key="2">
    <source>
        <dbReference type="Proteomes" id="UP000054357"/>
    </source>
</evidence>
<dbReference type="AlphaFoldDB" id="W9DLU5"/>
<dbReference type="PATRIC" id="fig|592678.3.peg.99"/>
<evidence type="ECO:0000313" key="1">
    <source>
        <dbReference type="EMBL" id="ETA66339.1"/>
    </source>
</evidence>
<dbReference type="RefSeq" id="WP_051399391.1">
    <property type="nucleotide sequence ID" value="NZ_KI632509.1"/>
</dbReference>
<dbReference type="EMBL" id="AZAK01000001">
    <property type="protein sequence ID" value="ETA66339.1"/>
    <property type="molecule type" value="Genomic_DNA"/>
</dbReference>
<comment type="caution">
    <text evidence="1">The sequence shown here is derived from an EMBL/GenBank/DDBJ whole genome shotgun (WGS) entry which is preliminary data.</text>
</comment>